<proteinExistence type="predicted"/>
<keyword evidence="2" id="KW-1003">Cell membrane</keyword>
<evidence type="ECO:0000256" key="3">
    <source>
        <dbReference type="ARBA" id="ARBA00022692"/>
    </source>
</evidence>
<dbReference type="GO" id="GO:0005886">
    <property type="term" value="C:plasma membrane"/>
    <property type="evidence" value="ECO:0007669"/>
    <property type="project" value="UniProtKB-SubCell"/>
</dbReference>
<dbReference type="InterPro" id="IPR005899">
    <property type="entry name" value="Na_pump_deCOase"/>
</dbReference>
<evidence type="ECO:0000256" key="1">
    <source>
        <dbReference type="ARBA" id="ARBA00004236"/>
    </source>
</evidence>
<evidence type="ECO:0000256" key="5">
    <source>
        <dbReference type="ARBA" id="ARBA00023136"/>
    </source>
</evidence>
<keyword evidence="5 6" id="KW-0472">Membrane</keyword>
<organism evidence="7 8">
    <name type="scientific">Treponema bryantii</name>
    <dbReference type="NCBI Taxonomy" id="163"/>
    <lineage>
        <taxon>Bacteria</taxon>
        <taxon>Pseudomonadati</taxon>
        <taxon>Spirochaetota</taxon>
        <taxon>Spirochaetia</taxon>
        <taxon>Spirochaetales</taxon>
        <taxon>Treponemataceae</taxon>
        <taxon>Treponema</taxon>
    </lineage>
</organism>
<dbReference type="OrthoDB" id="363320at2"/>
<keyword evidence="4 6" id="KW-1133">Transmembrane helix</keyword>
<dbReference type="Proteomes" id="UP000182360">
    <property type="component" value="Unassembled WGS sequence"/>
</dbReference>
<evidence type="ECO:0000313" key="8">
    <source>
        <dbReference type="Proteomes" id="UP000182360"/>
    </source>
</evidence>
<evidence type="ECO:0000256" key="4">
    <source>
        <dbReference type="ARBA" id="ARBA00022989"/>
    </source>
</evidence>
<dbReference type="STRING" id="163.SAMN04487775_108181"/>
<evidence type="ECO:0000256" key="2">
    <source>
        <dbReference type="ARBA" id="ARBA00022475"/>
    </source>
</evidence>
<evidence type="ECO:0000313" key="7">
    <source>
        <dbReference type="EMBL" id="SEP65131.1"/>
    </source>
</evidence>
<keyword evidence="8" id="KW-1185">Reference proteome</keyword>
<gene>
    <name evidence="7" type="ORF">SAMN04487977_10113</name>
</gene>
<dbReference type="EMBL" id="FOFU01000001">
    <property type="protein sequence ID" value="SEP65131.1"/>
    <property type="molecule type" value="Genomic_DNA"/>
</dbReference>
<dbReference type="NCBIfam" id="TIGR01195">
    <property type="entry name" value="oadG_fam"/>
    <property type="match status" value="1"/>
</dbReference>
<name>A0A1H8ZLF3_9SPIR</name>
<dbReference type="GO" id="GO:0036376">
    <property type="term" value="P:sodium ion export across plasma membrane"/>
    <property type="evidence" value="ECO:0007669"/>
    <property type="project" value="InterPro"/>
</dbReference>
<feature type="transmembrane region" description="Helical" evidence="6">
    <location>
        <begin position="12"/>
        <end position="35"/>
    </location>
</feature>
<comment type="subcellular location">
    <subcellularLocation>
        <location evidence="1">Cell membrane</location>
    </subcellularLocation>
</comment>
<reference evidence="7 8" key="1">
    <citation type="submission" date="2016-10" db="EMBL/GenBank/DDBJ databases">
        <authorList>
            <person name="de Groot N.N."/>
        </authorList>
    </citation>
    <scope>NUCLEOTIDE SEQUENCE [LARGE SCALE GENOMIC DNA]</scope>
    <source>
        <strain evidence="7 8">B25</strain>
    </source>
</reference>
<dbReference type="Pfam" id="PF04277">
    <property type="entry name" value="OAD_gamma"/>
    <property type="match status" value="1"/>
</dbReference>
<evidence type="ECO:0000256" key="6">
    <source>
        <dbReference type="SAM" id="Phobius"/>
    </source>
</evidence>
<accession>A0A1H8ZLF3</accession>
<dbReference type="GO" id="GO:0015081">
    <property type="term" value="F:sodium ion transmembrane transporter activity"/>
    <property type="evidence" value="ECO:0007669"/>
    <property type="project" value="InterPro"/>
</dbReference>
<keyword evidence="3 6" id="KW-0812">Transmembrane</keyword>
<sequence>MTITEMLGQSGLLTLLGMCVVFSFIIILIICMTILKGVIHALKLDKEQPADTPKASAPVNTGNDGAIIAAIAAAVHDKALNS</sequence>
<protein>
    <submittedName>
        <fullName evidence="7">Oxaloacetate decarboxylase, gamma subunit</fullName>
    </submittedName>
</protein>
<dbReference type="AlphaFoldDB" id="A0A1H8ZLF3"/>